<dbReference type="STRING" id="926571.NVIE_002470"/>
<gene>
    <name evidence="1" type="ORF">NVIE_002470</name>
</gene>
<proteinExistence type="predicted"/>
<dbReference type="KEGG" id="nvn:NVIE_002470"/>
<dbReference type="HOGENOM" id="CLU_3387503_0_0_2"/>
<reference evidence="1 2" key="1">
    <citation type="journal article" date="2014" name="Int. J. Syst. Evol. Microbiol.">
        <title>Nitrososphaera viennensis gen. nov., sp. nov., an aerobic and mesophilic, ammonia-oxidizing archaeon from soil and a member of the archaeal phylum Thaumarchaeota.</title>
        <authorList>
            <person name="Stieglmeier M."/>
            <person name="Klingl A."/>
            <person name="Alves R.J."/>
            <person name="Rittmann S.K."/>
            <person name="Melcher M."/>
            <person name="Leisch N."/>
            <person name="Schleper C."/>
        </authorList>
    </citation>
    <scope>NUCLEOTIDE SEQUENCE [LARGE SCALE GENOMIC DNA]</scope>
    <source>
        <strain evidence="1">EN76</strain>
    </source>
</reference>
<organism evidence="1 2">
    <name type="scientific">Nitrososphaera viennensis EN76</name>
    <dbReference type="NCBI Taxonomy" id="926571"/>
    <lineage>
        <taxon>Archaea</taxon>
        <taxon>Nitrososphaerota</taxon>
        <taxon>Nitrososphaeria</taxon>
        <taxon>Nitrososphaerales</taxon>
        <taxon>Nitrososphaeraceae</taxon>
        <taxon>Nitrososphaera</taxon>
    </lineage>
</organism>
<sequence length="32" mass="3583">MKLGIKIKIHTELGNGKPDIAEEDFVCLPILF</sequence>
<dbReference type="EMBL" id="CP007536">
    <property type="protein sequence ID" value="AIC14433.1"/>
    <property type="molecule type" value="Genomic_DNA"/>
</dbReference>
<evidence type="ECO:0000313" key="2">
    <source>
        <dbReference type="Proteomes" id="UP000027093"/>
    </source>
</evidence>
<dbReference type="AlphaFoldDB" id="A0A060HFT9"/>
<accession>A0A060HFT9</accession>
<name>A0A060HFT9_9ARCH</name>
<keyword evidence="2" id="KW-1185">Reference proteome</keyword>
<evidence type="ECO:0000313" key="1">
    <source>
        <dbReference type="EMBL" id="AIC14433.1"/>
    </source>
</evidence>
<dbReference type="Proteomes" id="UP000027093">
    <property type="component" value="Chromosome"/>
</dbReference>
<protein>
    <submittedName>
        <fullName evidence="1">Uncharacterized protein</fullName>
    </submittedName>
</protein>